<evidence type="ECO:0000313" key="2">
    <source>
        <dbReference type="Proteomes" id="UP000748756"/>
    </source>
</evidence>
<dbReference type="EMBL" id="JAAAUQ010001313">
    <property type="protein sequence ID" value="KAF9140337.1"/>
    <property type="molecule type" value="Genomic_DNA"/>
</dbReference>
<dbReference type="Proteomes" id="UP000748756">
    <property type="component" value="Unassembled WGS sequence"/>
</dbReference>
<reference evidence="1" key="1">
    <citation type="journal article" date="2020" name="Fungal Divers.">
        <title>Resolving the Mortierellaceae phylogeny through synthesis of multi-gene phylogenetics and phylogenomics.</title>
        <authorList>
            <person name="Vandepol N."/>
            <person name="Liber J."/>
            <person name="Desiro A."/>
            <person name="Na H."/>
            <person name="Kennedy M."/>
            <person name="Barry K."/>
            <person name="Grigoriev I.V."/>
            <person name="Miller A.N."/>
            <person name="O'Donnell K."/>
            <person name="Stajich J.E."/>
            <person name="Bonito G."/>
        </authorList>
    </citation>
    <scope>NUCLEOTIDE SEQUENCE</scope>
    <source>
        <strain evidence="1">NRRL 6426</strain>
    </source>
</reference>
<protein>
    <submittedName>
        <fullName evidence="1">Uncharacterized protein</fullName>
    </submittedName>
</protein>
<organism evidence="1 2">
    <name type="scientific">Linnemannia schmuckeri</name>
    <dbReference type="NCBI Taxonomy" id="64567"/>
    <lineage>
        <taxon>Eukaryota</taxon>
        <taxon>Fungi</taxon>
        <taxon>Fungi incertae sedis</taxon>
        <taxon>Mucoromycota</taxon>
        <taxon>Mortierellomycotina</taxon>
        <taxon>Mortierellomycetes</taxon>
        <taxon>Mortierellales</taxon>
        <taxon>Mortierellaceae</taxon>
        <taxon>Linnemannia</taxon>
    </lineage>
</organism>
<comment type="caution">
    <text evidence="1">The sequence shown here is derived from an EMBL/GenBank/DDBJ whole genome shotgun (WGS) entry which is preliminary data.</text>
</comment>
<sequence length="133" mass="14837">MALASLQPGLYLMTGAVGYDCAEFFGLSRPQDTAFHLSYTLIDKVHVMDVEQNRKPSFIIEEAAILSKDLLKGLSDVCYKALVDIKDNYKPFGVLLLFYWETLGSWGQSFEVARRRRSTTIASGYSAHASTTT</sequence>
<proteinExistence type="predicted"/>
<dbReference type="AlphaFoldDB" id="A0A9P5RPH4"/>
<accession>A0A9P5RPH4</accession>
<keyword evidence="2" id="KW-1185">Reference proteome</keyword>
<gene>
    <name evidence="1" type="ORF">BG015_001700</name>
</gene>
<name>A0A9P5RPH4_9FUNG</name>
<evidence type="ECO:0000313" key="1">
    <source>
        <dbReference type="EMBL" id="KAF9140337.1"/>
    </source>
</evidence>